<evidence type="ECO:0000313" key="10">
    <source>
        <dbReference type="EMBL" id="MBB3129674.1"/>
    </source>
</evidence>
<feature type="transmembrane region" description="Helical" evidence="8">
    <location>
        <begin position="369"/>
        <end position="394"/>
    </location>
</feature>
<feature type="transmembrane region" description="Helical" evidence="8">
    <location>
        <begin position="90"/>
        <end position="109"/>
    </location>
</feature>
<dbReference type="InterPro" id="IPR004638">
    <property type="entry name" value="EmrB-like"/>
</dbReference>
<dbReference type="Gene3D" id="1.20.1720.10">
    <property type="entry name" value="Multidrug resistance protein D"/>
    <property type="match status" value="1"/>
</dbReference>
<evidence type="ECO:0000256" key="7">
    <source>
        <dbReference type="ARBA" id="ARBA00023136"/>
    </source>
</evidence>
<protein>
    <submittedName>
        <fullName evidence="10">EmrB/QacA subfamily drug resistance transporter</fullName>
    </submittedName>
</protein>
<keyword evidence="3" id="KW-0813">Transport</keyword>
<feature type="transmembrane region" description="Helical" evidence="8">
    <location>
        <begin position="21"/>
        <end position="40"/>
    </location>
</feature>
<evidence type="ECO:0000256" key="3">
    <source>
        <dbReference type="ARBA" id="ARBA00022448"/>
    </source>
</evidence>
<feature type="transmembrane region" description="Helical" evidence="8">
    <location>
        <begin position="60"/>
        <end position="81"/>
    </location>
</feature>
<dbReference type="PANTHER" id="PTHR42718">
    <property type="entry name" value="MAJOR FACILITATOR SUPERFAMILY MULTIDRUG TRANSPORTER MFSC"/>
    <property type="match status" value="1"/>
</dbReference>
<organism evidence="10 11">
    <name type="scientific">Paenibacillus rhizosphaerae</name>
    <dbReference type="NCBI Taxonomy" id="297318"/>
    <lineage>
        <taxon>Bacteria</taxon>
        <taxon>Bacillati</taxon>
        <taxon>Bacillota</taxon>
        <taxon>Bacilli</taxon>
        <taxon>Bacillales</taxon>
        <taxon>Paenibacillaceae</taxon>
        <taxon>Paenibacillus</taxon>
    </lineage>
</organism>
<evidence type="ECO:0000256" key="1">
    <source>
        <dbReference type="ARBA" id="ARBA00004651"/>
    </source>
</evidence>
<dbReference type="Pfam" id="PF07690">
    <property type="entry name" value="MFS_1"/>
    <property type="match status" value="1"/>
</dbReference>
<comment type="similarity">
    <text evidence="2">Belongs to the major facilitator superfamily. EmrB family.</text>
</comment>
<keyword evidence="7 8" id="KW-0472">Membrane</keyword>
<evidence type="ECO:0000256" key="4">
    <source>
        <dbReference type="ARBA" id="ARBA00022475"/>
    </source>
</evidence>
<dbReference type="GO" id="GO:0005886">
    <property type="term" value="C:plasma membrane"/>
    <property type="evidence" value="ECO:0007669"/>
    <property type="project" value="UniProtKB-SubCell"/>
</dbReference>
<evidence type="ECO:0000256" key="5">
    <source>
        <dbReference type="ARBA" id="ARBA00022692"/>
    </source>
</evidence>
<feature type="transmembrane region" description="Helical" evidence="8">
    <location>
        <begin position="461"/>
        <end position="479"/>
    </location>
</feature>
<dbReference type="InterPro" id="IPR020846">
    <property type="entry name" value="MFS_dom"/>
</dbReference>
<dbReference type="PROSITE" id="PS50850">
    <property type="entry name" value="MFS"/>
    <property type="match status" value="1"/>
</dbReference>
<keyword evidence="4" id="KW-1003">Cell membrane</keyword>
<sequence>MSVTMNAAAAKAEEGQGGLPFWPVLLTLFCGSFVGMYPMVSLNVSLPGFIGIFHTGLGTVQWIITGFTLAFGMIAPVSGYLSSRFGGRRMFLLSLAGITVSSVLCSLSWNIHALIFFRILQGLWCGLIQPVSLAMIYQTLPRGRQPLAVSVWSFSTVLGTAVGPSVSGWLQQHDWHLIFLVTLPAGILAWLAGRILLPKDVRGTRKRLDATGLLLATAGSLAILLLFGNLHAWGMWSVWTWASLLIGGACTFFFIRVELRAKEPLLNLRLFGNFTFAASLGVSLILSFALYSGVYFVPLFLEEVQGLSSFQVGLLFLPAAACLTLATFLSGKGYRTFGPAALIALGSLTLLVTTFRFSRLGTETTLVSVMIWLAIRNVGTGLSLTPATSAAMAAVPQSESGHASALINWLRQLFSAGALGMFTSVFYARMSVHESRLHTKYAAQGTEWIHREAYTRSIDDAFLFASMLVALAIPLALLLRKRKEAAGTGQRLEQPTELN</sequence>
<proteinExistence type="inferred from homology"/>
<evidence type="ECO:0000313" key="11">
    <source>
        <dbReference type="Proteomes" id="UP000517523"/>
    </source>
</evidence>
<feature type="transmembrane region" description="Helical" evidence="8">
    <location>
        <begin position="115"/>
        <end position="137"/>
    </location>
</feature>
<feature type="transmembrane region" description="Helical" evidence="8">
    <location>
        <begin position="336"/>
        <end position="357"/>
    </location>
</feature>
<feature type="transmembrane region" description="Helical" evidence="8">
    <location>
        <begin position="208"/>
        <end position="227"/>
    </location>
</feature>
<evidence type="ECO:0000256" key="6">
    <source>
        <dbReference type="ARBA" id="ARBA00022989"/>
    </source>
</evidence>
<evidence type="ECO:0000256" key="8">
    <source>
        <dbReference type="SAM" id="Phobius"/>
    </source>
</evidence>
<feature type="transmembrane region" description="Helical" evidence="8">
    <location>
        <begin position="149"/>
        <end position="170"/>
    </location>
</feature>
<gene>
    <name evidence="10" type="ORF">FHS19_004349</name>
</gene>
<dbReference type="Gene3D" id="1.20.1250.20">
    <property type="entry name" value="MFS general substrate transporter like domains"/>
    <property type="match status" value="1"/>
</dbReference>
<name>A0A839TRJ4_9BACL</name>
<dbReference type="EMBL" id="JACHXJ010000003">
    <property type="protein sequence ID" value="MBB3129674.1"/>
    <property type="molecule type" value="Genomic_DNA"/>
</dbReference>
<evidence type="ECO:0000259" key="9">
    <source>
        <dbReference type="PROSITE" id="PS50850"/>
    </source>
</evidence>
<feature type="transmembrane region" description="Helical" evidence="8">
    <location>
        <begin position="176"/>
        <end position="196"/>
    </location>
</feature>
<dbReference type="RefSeq" id="WP_246426711.1">
    <property type="nucleotide sequence ID" value="NZ_JACHXJ010000003.1"/>
</dbReference>
<keyword evidence="5 8" id="KW-0812">Transmembrane</keyword>
<dbReference type="Proteomes" id="UP000517523">
    <property type="component" value="Unassembled WGS sequence"/>
</dbReference>
<dbReference type="InterPro" id="IPR036259">
    <property type="entry name" value="MFS_trans_sf"/>
</dbReference>
<dbReference type="InterPro" id="IPR011701">
    <property type="entry name" value="MFS"/>
</dbReference>
<comment type="subcellular location">
    <subcellularLocation>
        <location evidence="1">Cell membrane</location>
        <topology evidence="1">Multi-pass membrane protein</topology>
    </subcellularLocation>
</comment>
<feature type="transmembrane region" description="Helical" evidence="8">
    <location>
        <begin position="406"/>
        <end position="428"/>
    </location>
</feature>
<dbReference type="AlphaFoldDB" id="A0A839TRJ4"/>
<reference evidence="10 11" key="1">
    <citation type="submission" date="2020-08" db="EMBL/GenBank/DDBJ databases">
        <title>Genomic Encyclopedia of Type Strains, Phase III (KMG-III): the genomes of soil and plant-associated and newly described type strains.</title>
        <authorList>
            <person name="Whitman W."/>
        </authorList>
    </citation>
    <scope>NUCLEOTIDE SEQUENCE [LARGE SCALE GENOMIC DNA]</scope>
    <source>
        <strain evidence="10 11">CECT 5831</strain>
    </source>
</reference>
<evidence type="ECO:0000256" key="2">
    <source>
        <dbReference type="ARBA" id="ARBA00008537"/>
    </source>
</evidence>
<dbReference type="GO" id="GO:0022857">
    <property type="term" value="F:transmembrane transporter activity"/>
    <property type="evidence" value="ECO:0007669"/>
    <property type="project" value="InterPro"/>
</dbReference>
<feature type="transmembrane region" description="Helical" evidence="8">
    <location>
        <begin position="233"/>
        <end position="255"/>
    </location>
</feature>
<feature type="domain" description="Major facilitator superfamily (MFS) profile" evidence="9">
    <location>
        <begin position="24"/>
        <end position="484"/>
    </location>
</feature>
<dbReference type="PANTHER" id="PTHR42718:SF9">
    <property type="entry name" value="MAJOR FACILITATOR SUPERFAMILY MULTIDRUG TRANSPORTER MFSC"/>
    <property type="match status" value="1"/>
</dbReference>
<comment type="caution">
    <text evidence="10">The sequence shown here is derived from an EMBL/GenBank/DDBJ whole genome shotgun (WGS) entry which is preliminary data.</text>
</comment>
<accession>A0A839TRJ4</accession>
<dbReference type="SUPFAM" id="SSF103473">
    <property type="entry name" value="MFS general substrate transporter"/>
    <property type="match status" value="1"/>
</dbReference>
<keyword evidence="6 8" id="KW-1133">Transmembrane helix</keyword>
<dbReference type="NCBIfam" id="TIGR00711">
    <property type="entry name" value="efflux_EmrB"/>
    <property type="match status" value="1"/>
</dbReference>
<feature type="transmembrane region" description="Helical" evidence="8">
    <location>
        <begin position="309"/>
        <end position="329"/>
    </location>
</feature>
<feature type="transmembrane region" description="Helical" evidence="8">
    <location>
        <begin position="276"/>
        <end position="297"/>
    </location>
</feature>